<dbReference type="InterPro" id="IPR002575">
    <property type="entry name" value="Aminoglycoside_PTrfase"/>
</dbReference>
<feature type="compositionally biased region" description="Basic residues" evidence="1">
    <location>
        <begin position="276"/>
        <end position="294"/>
    </location>
</feature>
<dbReference type="RefSeq" id="WP_345045886.1">
    <property type="nucleotide sequence ID" value="NZ_BAAAYL010000004.1"/>
</dbReference>
<reference evidence="4" key="1">
    <citation type="journal article" date="2019" name="Int. J. Syst. Evol. Microbiol.">
        <title>The Global Catalogue of Microorganisms (GCM) 10K type strain sequencing project: providing services to taxonomists for standard genome sequencing and annotation.</title>
        <authorList>
            <consortium name="The Broad Institute Genomics Platform"/>
            <consortium name="The Broad Institute Genome Sequencing Center for Infectious Disease"/>
            <person name="Wu L."/>
            <person name="Ma J."/>
        </authorList>
    </citation>
    <scope>NUCLEOTIDE SEQUENCE [LARGE SCALE GENOMIC DNA]</scope>
    <source>
        <strain evidence="4">JCM 9651</strain>
    </source>
</reference>
<dbReference type="Proteomes" id="UP001499990">
    <property type="component" value="Unassembled WGS sequence"/>
</dbReference>
<feature type="region of interest" description="Disordered" evidence="1">
    <location>
        <begin position="241"/>
        <end position="345"/>
    </location>
</feature>
<evidence type="ECO:0000313" key="3">
    <source>
        <dbReference type="EMBL" id="GAA3381370.1"/>
    </source>
</evidence>
<proteinExistence type="predicted"/>
<evidence type="ECO:0000256" key="1">
    <source>
        <dbReference type="SAM" id="MobiDB-lite"/>
    </source>
</evidence>
<keyword evidence="4" id="KW-1185">Reference proteome</keyword>
<evidence type="ECO:0000259" key="2">
    <source>
        <dbReference type="Pfam" id="PF01636"/>
    </source>
</evidence>
<dbReference type="PANTHER" id="PTHR21310:SF15">
    <property type="entry name" value="AMINOGLYCOSIDE PHOSPHOTRANSFERASE DOMAIN-CONTAINING PROTEIN"/>
    <property type="match status" value="1"/>
</dbReference>
<accession>A0ABP6SNM6</accession>
<evidence type="ECO:0000313" key="4">
    <source>
        <dbReference type="Proteomes" id="UP001499990"/>
    </source>
</evidence>
<dbReference type="EMBL" id="BAAAYL010000004">
    <property type="protein sequence ID" value="GAA3381370.1"/>
    <property type="molecule type" value="Genomic_DNA"/>
</dbReference>
<dbReference type="Gene3D" id="3.90.1200.10">
    <property type="match status" value="1"/>
</dbReference>
<dbReference type="SUPFAM" id="SSF56112">
    <property type="entry name" value="Protein kinase-like (PK-like)"/>
    <property type="match status" value="1"/>
</dbReference>
<name>A0ABP6SNM6_9ACTN</name>
<dbReference type="InterPro" id="IPR051678">
    <property type="entry name" value="AGP_Transferase"/>
</dbReference>
<organism evidence="3 4">
    <name type="scientific">Streptomyces sannanensis</name>
    <dbReference type="NCBI Taxonomy" id="285536"/>
    <lineage>
        <taxon>Bacteria</taxon>
        <taxon>Bacillati</taxon>
        <taxon>Actinomycetota</taxon>
        <taxon>Actinomycetes</taxon>
        <taxon>Kitasatosporales</taxon>
        <taxon>Streptomycetaceae</taxon>
        <taxon>Streptomyces</taxon>
    </lineage>
</organism>
<gene>
    <name evidence="3" type="ORF">GCM10020367_72350</name>
</gene>
<comment type="caution">
    <text evidence="3">The sequence shown here is derived from an EMBL/GenBank/DDBJ whole genome shotgun (WGS) entry which is preliminary data.</text>
</comment>
<dbReference type="PANTHER" id="PTHR21310">
    <property type="entry name" value="AMINOGLYCOSIDE PHOSPHOTRANSFERASE-RELATED-RELATED"/>
    <property type="match status" value="1"/>
</dbReference>
<protein>
    <recommendedName>
        <fullName evidence="2">Aminoglycoside phosphotransferase domain-containing protein</fullName>
    </recommendedName>
</protein>
<sequence length="345" mass="37979">MYNTTYRITVDSLREPVILRIAPAGRQQINCERELMRDEYATVPYLSPIAGIVPRVLFADWSQEITGRDWIVQSHLTGVPAPERLHAYPRDQWPGFFAQLGEITARVHAVHSPHFGPVAGPGHRTWSAAVIASLNAIAGNLEHLGLDAADVRKVADLATEHHHVLDEITEPRLLTGDLWTVNTMLDSEAPEPVITGVLDLDRTLFGDPAADWTIRMACAKPGGAGQHPTGDTVDRRGETSLALRTLRPVHTAGPRRRPFPWRRPDSLSSAGSWRTPRWRPAGRRPGRLSRRRVGRPASSAALPNRARTRSRPRTEAPVGSRGHLLDHDPPRTPAGRGRGQAAPSA</sequence>
<feature type="domain" description="Aminoglycoside phosphotransferase" evidence="2">
    <location>
        <begin position="3"/>
        <end position="211"/>
    </location>
</feature>
<dbReference type="InterPro" id="IPR011009">
    <property type="entry name" value="Kinase-like_dom_sf"/>
</dbReference>
<dbReference type="Pfam" id="PF01636">
    <property type="entry name" value="APH"/>
    <property type="match status" value="1"/>
</dbReference>